<accession>A0AAP0BUJ9</accession>
<dbReference type="AlphaFoldDB" id="A0AAP0BUJ9"/>
<gene>
    <name evidence="2" type="ORF">KSP39_PZI003620</name>
</gene>
<name>A0AAP0BUJ9_9ASPA</name>
<organism evidence="2 3">
    <name type="scientific">Platanthera zijinensis</name>
    <dbReference type="NCBI Taxonomy" id="2320716"/>
    <lineage>
        <taxon>Eukaryota</taxon>
        <taxon>Viridiplantae</taxon>
        <taxon>Streptophyta</taxon>
        <taxon>Embryophyta</taxon>
        <taxon>Tracheophyta</taxon>
        <taxon>Spermatophyta</taxon>
        <taxon>Magnoliopsida</taxon>
        <taxon>Liliopsida</taxon>
        <taxon>Asparagales</taxon>
        <taxon>Orchidaceae</taxon>
        <taxon>Orchidoideae</taxon>
        <taxon>Orchideae</taxon>
        <taxon>Orchidinae</taxon>
        <taxon>Platanthera</taxon>
    </lineage>
</organism>
<comment type="caution">
    <text evidence="2">The sequence shown here is derived from an EMBL/GenBank/DDBJ whole genome shotgun (WGS) entry which is preliminary data.</text>
</comment>
<reference evidence="2 3" key="1">
    <citation type="journal article" date="2022" name="Nat. Plants">
        <title>Genomes of leafy and leafless Platanthera orchids illuminate the evolution of mycoheterotrophy.</title>
        <authorList>
            <person name="Li M.H."/>
            <person name="Liu K.W."/>
            <person name="Li Z."/>
            <person name="Lu H.C."/>
            <person name="Ye Q.L."/>
            <person name="Zhang D."/>
            <person name="Wang J.Y."/>
            <person name="Li Y.F."/>
            <person name="Zhong Z.M."/>
            <person name="Liu X."/>
            <person name="Yu X."/>
            <person name="Liu D.K."/>
            <person name="Tu X.D."/>
            <person name="Liu B."/>
            <person name="Hao Y."/>
            <person name="Liao X.Y."/>
            <person name="Jiang Y.T."/>
            <person name="Sun W.H."/>
            <person name="Chen J."/>
            <person name="Chen Y.Q."/>
            <person name="Ai Y."/>
            <person name="Zhai J.W."/>
            <person name="Wu S.S."/>
            <person name="Zhou Z."/>
            <person name="Hsiao Y.Y."/>
            <person name="Wu W.L."/>
            <person name="Chen Y.Y."/>
            <person name="Lin Y.F."/>
            <person name="Hsu J.L."/>
            <person name="Li C.Y."/>
            <person name="Wang Z.W."/>
            <person name="Zhao X."/>
            <person name="Zhong W.Y."/>
            <person name="Ma X.K."/>
            <person name="Ma L."/>
            <person name="Huang J."/>
            <person name="Chen G.Z."/>
            <person name="Huang M.Z."/>
            <person name="Huang L."/>
            <person name="Peng D.H."/>
            <person name="Luo Y.B."/>
            <person name="Zou S.Q."/>
            <person name="Chen S.P."/>
            <person name="Lan S."/>
            <person name="Tsai W.C."/>
            <person name="Van de Peer Y."/>
            <person name="Liu Z.J."/>
        </authorList>
    </citation>
    <scope>NUCLEOTIDE SEQUENCE [LARGE SCALE GENOMIC DNA]</scope>
    <source>
        <strain evidence="2">Lor287</strain>
    </source>
</reference>
<keyword evidence="3" id="KW-1185">Reference proteome</keyword>
<protein>
    <submittedName>
        <fullName evidence="2">Uncharacterized protein</fullName>
    </submittedName>
</protein>
<dbReference type="EMBL" id="JBBWWQ010000003">
    <property type="protein sequence ID" value="KAK8951093.1"/>
    <property type="molecule type" value="Genomic_DNA"/>
</dbReference>
<evidence type="ECO:0000313" key="2">
    <source>
        <dbReference type="EMBL" id="KAK8951093.1"/>
    </source>
</evidence>
<sequence>MEISAERRLRRASAASESSKWSGGRGSPSFPVTSQLAKNLKPNLPLPFLPTSLQPLLLTSLHPLLPTSLQAFVPTSLLPLRTPSSALLPAAPPPDSSPRSEIATSQLFLLAQKRRRPWLHTPDSSPRSEAARDDGRVQCANILWFGAGKTGAFIVLQFWKLESLIERLRVHFNVDGISNPLLNPRRLYHMYKSAHSPKLPCEISDQIESHVELFLRKAKAIKHRSSGHDRMNRTLIMI</sequence>
<proteinExistence type="predicted"/>
<evidence type="ECO:0000313" key="3">
    <source>
        <dbReference type="Proteomes" id="UP001418222"/>
    </source>
</evidence>
<dbReference type="Proteomes" id="UP001418222">
    <property type="component" value="Unassembled WGS sequence"/>
</dbReference>
<feature type="region of interest" description="Disordered" evidence="1">
    <location>
        <begin position="1"/>
        <end position="33"/>
    </location>
</feature>
<evidence type="ECO:0000256" key="1">
    <source>
        <dbReference type="SAM" id="MobiDB-lite"/>
    </source>
</evidence>